<keyword evidence="3" id="KW-1185">Reference proteome</keyword>
<keyword evidence="1" id="KW-0472">Membrane</keyword>
<comment type="caution">
    <text evidence="2">The sequence shown here is derived from an EMBL/GenBank/DDBJ whole genome shotgun (WGS) entry which is preliminary data.</text>
</comment>
<dbReference type="AlphaFoldDB" id="A0A2V3J534"/>
<dbReference type="OrthoDB" id="10266980at2759"/>
<dbReference type="STRING" id="448386.A0A2V3J534"/>
<name>A0A2V3J534_9FLOR</name>
<evidence type="ECO:0000313" key="2">
    <source>
        <dbReference type="EMBL" id="PXF49232.1"/>
    </source>
</evidence>
<feature type="transmembrane region" description="Helical" evidence="1">
    <location>
        <begin position="62"/>
        <end position="80"/>
    </location>
</feature>
<organism evidence="2 3">
    <name type="scientific">Gracilariopsis chorda</name>
    <dbReference type="NCBI Taxonomy" id="448386"/>
    <lineage>
        <taxon>Eukaryota</taxon>
        <taxon>Rhodophyta</taxon>
        <taxon>Florideophyceae</taxon>
        <taxon>Rhodymeniophycidae</taxon>
        <taxon>Gracilariales</taxon>
        <taxon>Gracilariaceae</taxon>
        <taxon>Gracilariopsis</taxon>
    </lineage>
</organism>
<sequence>MASMQQPLLNQAEATVPDVVVIFLCFLSFQLFDAIHHHCISPKLPIYAQLSFRDRYDWDRRVTNLTFQLLQLPFNLYILFVDQNSTSDVIYGYSRIAHVGFVIILSFYIHDTTGLVLHPRAPTGTCGWIIHHIIASALLVYDVCYKQSSAFPAAAFLISAAGHIPNDLRWFFTATALFRRLPVSFRDGFNIFSISLISAVFLIPPIWLLKRCAQQLELSMYDLLIQRMTTYCHFFFALIYLTHVGVVIGQLRRLGREWRTEAPQFRHTKVQ</sequence>
<accession>A0A2V3J534</accession>
<evidence type="ECO:0000256" key="1">
    <source>
        <dbReference type="SAM" id="Phobius"/>
    </source>
</evidence>
<keyword evidence="1" id="KW-1133">Transmembrane helix</keyword>
<proteinExistence type="predicted"/>
<evidence type="ECO:0000313" key="3">
    <source>
        <dbReference type="Proteomes" id="UP000247409"/>
    </source>
</evidence>
<feature type="transmembrane region" description="Helical" evidence="1">
    <location>
        <begin position="92"/>
        <end position="110"/>
    </location>
</feature>
<dbReference type="Proteomes" id="UP000247409">
    <property type="component" value="Unassembled WGS sequence"/>
</dbReference>
<dbReference type="EMBL" id="NBIV01000007">
    <property type="protein sequence ID" value="PXF49232.1"/>
    <property type="molecule type" value="Genomic_DNA"/>
</dbReference>
<feature type="transmembrane region" description="Helical" evidence="1">
    <location>
        <begin position="228"/>
        <end position="249"/>
    </location>
</feature>
<keyword evidence="1 2" id="KW-0812">Transmembrane</keyword>
<gene>
    <name evidence="2" type="ORF">BWQ96_01021</name>
</gene>
<reference evidence="2 3" key="1">
    <citation type="journal article" date="2018" name="Mol. Biol. Evol.">
        <title>Analysis of the draft genome of the red seaweed Gracilariopsis chorda provides insights into genome size evolution in Rhodophyta.</title>
        <authorList>
            <person name="Lee J."/>
            <person name="Yang E.C."/>
            <person name="Graf L."/>
            <person name="Yang J.H."/>
            <person name="Qiu H."/>
            <person name="Zel Zion U."/>
            <person name="Chan C.X."/>
            <person name="Stephens T.G."/>
            <person name="Weber A.P.M."/>
            <person name="Boo G.H."/>
            <person name="Boo S.M."/>
            <person name="Kim K.M."/>
            <person name="Shin Y."/>
            <person name="Jung M."/>
            <person name="Lee S.J."/>
            <person name="Yim H.S."/>
            <person name="Lee J.H."/>
            <person name="Bhattacharya D."/>
            <person name="Yoon H.S."/>
        </authorList>
    </citation>
    <scope>NUCLEOTIDE SEQUENCE [LARGE SCALE GENOMIC DNA]</scope>
    <source>
        <strain evidence="2 3">SKKU-2015</strain>
        <tissue evidence="2">Whole body</tissue>
    </source>
</reference>
<feature type="transmembrane region" description="Helical" evidence="1">
    <location>
        <begin position="189"/>
        <end position="208"/>
    </location>
</feature>
<protein>
    <submittedName>
        <fullName evidence="2">Transmembrane protein 56</fullName>
    </submittedName>
</protein>